<evidence type="ECO:0000313" key="19">
    <source>
        <dbReference type="Proteomes" id="UP001162031"/>
    </source>
</evidence>
<evidence type="ECO:0000256" key="8">
    <source>
        <dbReference type="ARBA" id="ARBA00031895"/>
    </source>
</evidence>
<dbReference type="Pfam" id="PF00441">
    <property type="entry name" value="Acyl-CoA_dh_1"/>
    <property type="match status" value="1"/>
</dbReference>
<dbReference type="CDD" id="cd01158">
    <property type="entry name" value="SCAD_SBCAD"/>
    <property type="match status" value="1"/>
</dbReference>
<evidence type="ECO:0000256" key="12">
    <source>
        <dbReference type="ARBA" id="ARBA00049192"/>
    </source>
</evidence>
<dbReference type="InterPro" id="IPR009075">
    <property type="entry name" value="AcylCo_DH/oxidase_C"/>
</dbReference>
<keyword evidence="5 14" id="KW-0285">Flavoprotein</keyword>
<dbReference type="Gene3D" id="2.40.110.10">
    <property type="entry name" value="Butyryl-CoA Dehydrogenase, subunit A, domain 2"/>
    <property type="match status" value="1"/>
</dbReference>
<dbReference type="InterPro" id="IPR006091">
    <property type="entry name" value="Acyl-CoA_Oxase/DH_mid-dom"/>
</dbReference>
<comment type="function">
    <text evidence="10">Short-chain specific acyl-CoA dehydrogenase is one of the acyl-CoA dehydrogenases that catalyze the first step of mitochondrial fatty acid beta-oxidation, an aerobic process breaking down fatty acids into acetyl-CoA and allowing the production of energy from fats. The first step of fatty acid beta-oxidation consists in the removal of one hydrogen from C-2 and C-3 of the straight-chain fatty acyl-CoA thioester, resulting in the formation of trans-2-enoyl-CoA. Among the different mitochondrial acyl-CoA dehydrogenases, short-chain specific acyl-CoA dehydrogenase acts specifically on acyl-CoAs with saturated 4 to 6 carbons long primary chains.</text>
</comment>
<dbReference type="InterPro" id="IPR013786">
    <property type="entry name" value="AcylCoA_DH/ox_N"/>
</dbReference>
<dbReference type="Proteomes" id="UP001162031">
    <property type="component" value="Unassembled WGS sequence"/>
</dbReference>
<dbReference type="EC" id="1.3.8.1" evidence="4"/>
<dbReference type="GO" id="GO:0046359">
    <property type="term" value="P:butyrate catabolic process"/>
    <property type="evidence" value="ECO:0007669"/>
    <property type="project" value="TreeGrafter"/>
</dbReference>
<dbReference type="SUPFAM" id="SSF47203">
    <property type="entry name" value="Acyl-CoA dehydrogenase C-terminal domain-like"/>
    <property type="match status" value="1"/>
</dbReference>
<comment type="pathway">
    <text evidence="2">Lipid metabolism; mitochondrial fatty acid beta-oxidation.</text>
</comment>
<accession>A0AAV0UJX2</accession>
<keyword evidence="19" id="KW-1185">Reference proteome</keyword>
<evidence type="ECO:0000256" key="5">
    <source>
        <dbReference type="ARBA" id="ARBA00022630"/>
    </source>
</evidence>
<evidence type="ECO:0000256" key="1">
    <source>
        <dbReference type="ARBA" id="ARBA00001974"/>
    </source>
</evidence>
<keyword evidence="6 14" id="KW-0274">FAD</keyword>
<sequence>MFAHALQQRVAAALPKSTSRLRTRAIGFLSTLPDEHVMLRDMCVQYAAKNLTPRAGALDKEHRFPAKQVEALGQMGLMGVAIDDAYGGAGLDYLAYAIAIEEISRGCASTGVIMSVNNSLYCAPLDAFGTAEQKEKHLTPFARGEKLGCFGLSEPGNGSDAGAASTTARTSEKGYVLNGTKAWITNAHDADQAIVFATTDKSLKHKGISAFIVPMDAPGFSLGKKEDKLGIRASSTGNLIFEDVEISKDCLLGKEGDGFKIAMVTLDSGRIGIAAQALGIAQASYDCAIAYAQTRKTFGVPLAKNQIIQTKLSTMATEIEASRLLTWKAAVEKDAGRPYTKLAAMAKLKASEAATMCAHQAIQVLGGMGYVSEMPAERHYRDARITEIYEGTSEIMHLVIGGALNKEFAETS</sequence>
<evidence type="ECO:0000256" key="2">
    <source>
        <dbReference type="ARBA" id="ARBA00005198"/>
    </source>
</evidence>
<dbReference type="PANTHER" id="PTHR43884:SF12">
    <property type="entry name" value="ISOVALERYL-COA DEHYDROGENASE, MITOCHONDRIAL-RELATED"/>
    <property type="match status" value="1"/>
</dbReference>
<feature type="domain" description="Acyl-CoA dehydrogenase/oxidase N-terminal" evidence="17">
    <location>
        <begin position="34"/>
        <end position="145"/>
    </location>
</feature>
<dbReference type="GO" id="GO:0050660">
    <property type="term" value="F:flavin adenine dinucleotide binding"/>
    <property type="evidence" value="ECO:0007669"/>
    <property type="project" value="InterPro"/>
</dbReference>
<evidence type="ECO:0000256" key="4">
    <source>
        <dbReference type="ARBA" id="ARBA00012046"/>
    </source>
</evidence>
<dbReference type="InterPro" id="IPR009100">
    <property type="entry name" value="AcylCoA_DH/oxidase_NM_dom_sf"/>
</dbReference>
<evidence type="ECO:0000259" key="17">
    <source>
        <dbReference type="Pfam" id="PF02771"/>
    </source>
</evidence>
<evidence type="ECO:0000256" key="14">
    <source>
        <dbReference type="RuleBase" id="RU362125"/>
    </source>
</evidence>
<dbReference type="GO" id="GO:0016937">
    <property type="term" value="F:short-chain fatty acyl-CoA dehydrogenase activity"/>
    <property type="evidence" value="ECO:0007669"/>
    <property type="project" value="UniProtKB-EC"/>
</dbReference>
<evidence type="ECO:0000256" key="6">
    <source>
        <dbReference type="ARBA" id="ARBA00022827"/>
    </source>
</evidence>
<evidence type="ECO:0000259" key="15">
    <source>
        <dbReference type="Pfam" id="PF00441"/>
    </source>
</evidence>
<dbReference type="Gene3D" id="1.20.140.10">
    <property type="entry name" value="Butyryl-CoA Dehydrogenase, subunit A, domain 3"/>
    <property type="match status" value="1"/>
</dbReference>
<evidence type="ECO:0000256" key="11">
    <source>
        <dbReference type="ARBA" id="ARBA00048499"/>
    </source>
</evidence>
<dbReference type="Pfam" id="PF02771">
    <property type="entry name" value="Acyl-CoA_dh_N"/>
    <property type="match status" value="1"/>
</dbReference>
<dbReference type="PIRSF" id="PIRSF016578">
    <property type="entry name" value="HsaA"/>
    <property type="match status" value="1"/>
</dbReference>
<evidence type="ECO:0000256" key="7">
    <source>
        <dbReference type="ARBA" id="ARBA00023002"/>
    </source>
</evidence>
<comment type="caution">
    <text evidence="18">The sequence shown here is derived from an EMBL/GenBank/DDBJ whole genome shotgun (WGS) entry which is preliminary data.</text>
</comment>
<dbReference type="AlphaFoldDB" id="A0AAV0UJX2"/>
<comment type="catalytic activity">
    <reaction evidence="13">
        <text>butanoyl-CoA + oxidized [electron-transfer flavoprotein] + H(+) = (2E)-butenoyl-CoA + reduced [electron-transfer flavoprotein]</text>
        <dbReference type="Rhea" id="RHEA:24004"/>
        <dbReference type="Rhea" id="RHEA-COMP:10685"/>
        <dbReference type="Rhea" id="RHEA-COMP:10686"/>
        <dbReference type="ChEBI" id="CHEBI:15378"/>
        <dbReference type="ChEBI" id="CHEBI:57332"/>
        <dbReference type="ChEBI" id="CHEBI:57371"/>
        <dbReference type="ChEBI" id="CHEBI:57692"/>
        <dbReference type="ChEBI" id="CHEBI:58307"/>
        <dbReference type="EC" id="1.3.8.1"/>
    </reaction>
    <physiologicalReaction direction="left-to-right" evidence="13">
        <dbReference type="Rhea" id="RHEA:24005"/>
    </physiologicalReaction>
</comment>
<dbReference type="PANTHER" id="PTHR43884">
    <property type="entry name" value="ACYL-COA DEHYDROGENASE"/>
    <property type="match status" value="1"/>
</dbReference>
<dbReference type="FunFam" id="1.10.540.10:FF:000002">
    <property type="entry name" value="Acyl-CoA dehydrogenase FadE19"/>
    <property type="match status" value="1"/>
</dbReference>
<comment type="catalytic activity">
    <reaction evidence="11">
        <text>pentanoyl-CoA + oxidized [electron-transfer flavoprotein] + H(+) = (2E)-pentenoyl-CoA + reduced [electron-transfer flavoprotein]</text>
        <dbReference type="Rhea" id="RHEA:43456"/>
        <dbReference type="Rhea" id="RHEA-COMP:10685"/>
        <dbReference type="Rhea" id="RHEA-COMP:10686"/>
        <dbReference type="ChEBI" id="CHEBI:15378"/>
        <dbReference type="ChEBI" id="CHEBI:57389"/>
        <dbReference type="ChEBI" id="CHEBI:57692"/>
        <dbReference type="ChEBI" id="CHEBI:58307"/>
        <dbReference type="ChEBI" id="CHEBI:86160"/>
    </reaction>
    <physiologicalReaction direction="left-to-right" evidence="11">
        <dbReference type="Rhea" id="RHEA:43457"/>
    </physiologicalReaction>
</comment>
<evidence type="ECO:0000313" key="18">
    <source>
        <dbReference type="EMBL" id="CAI5735769.1"/>
    </source>
</evidence>
<reference evidence="18" key="1">
    <citation type="submission" date="2022-12" db="EMBL/GenBank/DDBJ databases">
        <authorList>
            <person name="Webb A."/>
        </authorList>
    </citation>
    <scope>NUCLEOTIDE SEQUENCE</scope>
    <source>
        <strain evidence="18">Hp1</strain>
    </source>
</reference>
<evidence type="ECO:0000256" key="3">
    <source>
        <dbReference type="ARBA" id="ARBA00009347"/>
    </source>
</evidence>
<comment type="similarity">
    <text evidence="3 14">Belongs to the acyl-CoA dehydrogenase family.</text>
</comment>
<evidence type="ECO:0000259" key="16">
    <source>
        <dbReference type="Pfam" id="PF02770"/>
    </source>
</evidence>
<dbReference type="GO" id="GO:0033539">
    <property type="term" value="P:fatty acid beta-oxidation using acyl-CoA dehydrogenase"/>
    <property type="evidence" value="ECO:0007669"/>
    <property type="project" value="TreeGrafter"/>
</dbReference>
<gene>
    <name evidence="18" type="ORF">HBR001_LOCUS6599</name>
</gene>
<dbReference type="Gene3D" id="1.10.540.10">
    <property type="entry name" value="Acyl-CoA dehydrogenase/oxidase, N-terminal domain"/>
    <property type="match status" value="1"/>
</dbReference>
<dbReference type="Pfam" id="PF02770">
    <property type="entry name" value="Acyl-CoA_dh_M"/>
    <property type="match status" value="1"/>
</dbReference>
<dbReference type="PROSITE" id="PS00073">
    <property type="entry name" value="ACYL_COA_DH_2"/>
    <property type="match status" value="1"/>
</dbReference>
<dbReference type="FunFam" id="1.20.140.10:FF:000004">
    <property type="entry name" value="Acyl-CoA dehydrogenase FadE25"/>
    <property type="match status" value="1"/>
</dbReference>
<name>A0AAV0UJX2_HYABA</name>
<evidence type="ECO:0000256" key="13">
    <source>
        <dbReference type="ARBA" id="ARBA00050758"/>
    </source>
</evidence>
<feature type="domain" description="Acyl-CoA oxidase/dehydrogenase middle" evidence="16">
    <location>
        <begin position="149"/>
        <end position="244"/>
    </location>
</feature>
<evidence type="ECO:0000256" key="10">
    <source>
        <dbReference type="ARBA" id="ARBA00045387"/>
    </source>
</evidence>
<comment type="catalytic activity">
    <reaction evidence="12">
        <text>hexanoyl-CoA + oxidized [electron-transfer flavoprotein] + H(+) = (2E)-hexenoyl-CoA + reduced [electron-transfer flavoprotein]</text>
        <dbReference type="Rhea" id="RHEA:43464"/>
        <dbReference type="Rhea" id="RHEA-COMP:10685"/>
        <dbReference type="Rhea" id="RHEA-COMP:10686"/>
        <dbReference type="ChEBI" id="CHEBI:15378"/>
        <dbReference type="ChEBI" id="CHEBI:57692"/>
        <dbReference type="ChEBI" id="CHEBI:58307"/>
        <dbReference type="ChEBI" id="CHEBI:62077"/>
        <dbReference type="ChEBI" id="CHEBI:62620"/>
    </reaction>
    <physiologicalReaction direction="left-to-right" evidence="12">
        <dbReference type="Rhea" id="RHEA:43465"/>
    </physiologicalReaction>
</comment>
<dbReference type="PROSITE" id="PS00072">
    <property type="entry name" value="ACYL_COA_DH_1"/>
    <property type="match status" value="1"/>
</dbReference>
<dbReference type="InterPro" id="IPR046373">
    <property type="entry name" value="Acyl-CoA_Oxase/DH_mid-dom_sf"/>
</dbReference>
<evidence type="ECO:0000256" key="9">
    <source>
        <dbReference type="ARBA" id="ARBA00044204"/>
    </source>
</evidence>
<dbReference type="EMBL" id="CANTFL010001287">
    <property type="protein sequence ID" value="CAI5735769.1"/>
    <property type="molecule type" value="Genomic_DNA"/>
</dbReference>
<dbReference type="InterPro" id="IPR037069">
    <property type="entry name" value="AcylCoA_DH/ox_N_sf"/>
</dbReference>
<keyword evidence="7 14" id="KW-0560">Oxidoreductase</keyword>
<comment type="cofactor">
    <cofactor evidence="1 14">
        <name>FAD</name>
        <dbReference type="ChEBI" id="CHEBI:57692"/>
    </cofactor>
</comment>
<feature type="domain" description="Acyl-CoA dehydrogenase/oxidase C-terminal" evidence="15">
    <location>
        <begin position="256"/>
        <end position="401"/>
    </location>
</feature>
<proteinExistence type="inferred from homology"/>
<dbReference type="FunFam" id="2.40.110.10:FF:000001">
    <property type="entry name" value="Acyl-CoA dehydrogenase, mitochondrial"/>
    <property type="match status" value="1"/>
</dbReference>
<dbReference type="InterPro" id="IPR006089">
    <property type="entry name" value="Acyl-CoA_DH_CS"/>
</dbReference>
<dbReference type="SUPFAM" id="SSF56645">
    <property type="entry name" value="Acyl-CoA dehydrogenase NM domain-like"/>
    <property type="match status" value="1"/>
</dbReference>
<organism evidence="18 19">
    <name type="scientific">Hyaloperonospora brassicae</name>
    <name type="common">Brassica downy mildew</name>
    <name type="synonym">Peronospora brassicae</name>
    <dbReference type="NCBI Taxonomy" id="162125"/>
    <lineage>
        <taxon>Eukaryota</taxon>
        <taxon>Sar</taxon>
        <taxon>Stramenopiles</taxon>
        <taxon>Oomycota</taxon>
        <taxon>Peronosporomycetes</taxon>
        <taxon>Peronosporales</taxon>
        <taxon>Peronosporaceae</taxon>
        <taxon>Hyaloperonospora</taxon>
    </lineage>
</organism>
<dbReference type="InterPro" id="IPR036250">
    <property type="entry name" value="AcylCo_DH-like_C"/>
</dbReference>
<protein>
    <recommendedName>
        <fullName evidence="9">Short-chain specific acyl-CoA dehydrogenase, mitochondrial</fullName>
        <ecNumber evidence="4">1.3.8.1</ecNumber>
    </recommendedName>
    <alternativeName>
        <fullName evidence="8">Butyryl-CoA dehydrogenase</fullName>
    </alternativeName>
</protein>